<evidence type="ECO:0000259" key="17">
    <source>
        <dbReference type="PROSITE" id="PS51918"/>
    </source>
</evidence>
<keyword evidence="4" id="KW-0004">4Fe-4S</keyword>
<evidence type="ECO:0000256" key="6">
    <source>
        <dbReference type="ARBA" id="ARBA00022679"/>
    </source>
</evidence>
<dbReference type="GO" id="GO:0035597">
    <property type="term" value="F:tRNA-2-methylthio-N(6)-dimethylallyladenosine(37) synthase activity"/>
    <property type="evidence" value="ECO:0007669"/>
    <property type="project" value="TreeGrafter"/>
</dbReference>
<evidence type="ECO:0000256" key="3">
    <source>
        <dbReference type="ARBA" id="ARBA00013273"/>
    </source>
</evidence>
<dbReference type="InterPro" id="IPR058240">
    <property type="entry name" value="rSAM_sf"/>
</dbReference>
<evidence type="ECO:0000256" key="11">
    <source>
        <dbReference type="ARBA" id="ARBA00023014"/>
    </source>
</evidence>
<dbReference type="SFLD" id="SFLDG01082">
    <property type="entry name" value="B12-binding_domain_containing"/>
    <property type="match status" value="1"/>
</dbReference>
<organism evidence="18 19">
    <name type="scientific">Phaeodactylibacter luteus</name>
    <dbReference type="NCBI Taxonomy" id="1564516"/>
    <lineage>
        <taxon>Bacteria</taxon>
        <taxon>Pseudomonadati</taxon>
        <taxon>Bacteroidota</taxon>
        <taxon>Saprospiria</taxon>
        <taxon>Saprospirales</taxon>
        <taxon>Haliscomenobacteraceae</taxon>
        <taxon>Phaeodactylibacter</taxon>
    </lineage>
</organism>
<evidence type="ECO:0000256" key="9">
    <source>
        <dbReference type="ARBA" id="ARBA00022723"/>
    </source>
</evidence>
<dbReference type="Gene3D" id="3.80.30.20">
    <property type="entry name" value="tm_1862 like domain"/>
    <property type="match status" value="1"/>
</dbReference>
<evidence type="ECO:0000256" key="14">
    <source>
        <dbReference type="ARBA" id="ARBA00061574"/>
    </source>
</evidence>
<comment type="cofactor">
    <cofactor evidence="1">
        <name>[4Fe-4S] cluster</name>
        <dbReference type="ChEBI" id="CHEBI:49883"/>
    </cofactor>
</comment>
<evidence type="ECO:0000256" key="8">
    <source>
        <dbReference type="ARBA" id="ARBA00022694"/>
    </source>
</evidence>
<gene>
    <name evidence="18" type="primary">mtaB</name>
    <name evidence="18" type="ORF">FRY97_10085</name>
</gene>
<keyword evidence="11" id="KW-0411">Iron-sulfur</keyword>
<evidence type="ECO:0000256" key="12">
    <source>
        <dbReference type="ARBA" id="ARBA00031213"/>
    </source>
</evidence>
<dbReference type="InterPro" id="IPR013848">
    <property type="entry name" value="Methylthiotransferase_N"/>
</dbReference>
<dbReference type="InterPro" id="IPR023404">
    <property type="entry name" value="rSAM_horseshoe"/>
</dbReference>
<evidence type="ECO:0000256" key="4">
    <source>
        <dbReference type="ARBA" id="ARBA00022485"/>
    </source>
</evidence>
<dbReference type="InterPro" id="IPR038135">
    <property type="entry name" value="Methylthiotransferase_N_sf"/>
</dbReference>
<feature type="domain" description="MTTase N-terminal" evidence="16">
    <location>
        <begin position="5"/>
        <end position="117"/>
    </location>
</feature>
<dbReference type="EC" id="2.8.4.5" evidence="3"/>
<feature type="domain" description="Radical SAM core" evidence="17">
    <location>
        <begin position="141"/>
        <end position="382"/>
    </location>
</feature>
<dbReference type="GO" id="GO:0051539">
    <property type="term" value="F:4 iron, 4 sulfur cluster binding"/>
    <property type="evidence" value="ECO:0007669"/>
    <property type="project" value="UniProtKB-KW"/>
</dbReference>
<dbReference type="PANTHER" id="PTHR43020:SF2">
    <property type="entry name" value="MITOCHONDRIAL TRNA METHYLTHIOTRANSFERASE CDK5RAP1"/>
    <property type="match status" value="1"/>
</dbReference>
<name>A0A5C6RL73_9BACT</name>
<dbReference type="GO" id="GO:0035598">
    <property type="term" value="F:tRNA (N(6)-L-threonylcarbamoyladenosine(37)-C(2))-methylthiotransferase activity"/>
    <property type="evidence" value="ECO:0007669"/>
    <property type="project" value="UniProtKB-EC"/>
</dbReference>
<dbReference type="Proteomes" id="UP000321580">
    <property type="component" value="Unassembled WGS sequence"/>
</dbReference>
<evidence type="ECO:0000256" key="5">
    <source>
        <dbReference type="ARBA" id="ARBA00022490"/>
    </source>
</evidence>
<dbReference type="NCBIfam" id="TIGR01579">
    <property type="entry name" value="MiaB-like-C"/>
    <property type="match status" value="1"/>
</dbReference>
<comment type="caution">
    <text evidence="18">The sequence shown here is derived from an EMBL/GenBank/DDBJ whole genome shotgun (WGS) entry which is preliminary data.</text>
</comment>
<evidence type="ECO:0000259" key="16">
    <source>
        <dbReference type="PROSITE" id="PS51449"/>
    </source>
</evidence>
<comment type="catalytic activity">
    <reaction evidence="13">
        <text>N(6)-L-threonylcarbamoyladenosine(37) in tRNA + (sulfur carrier)-SH + AH2 + 2 S-adenosyl-L-methionine = 2-methylsulfanyl-N(6)-L-threonylcarbamoyladenosine(37) in tRNA + (sulfur carrier)-H + 5'-deoxyadenosine + L-methionine + A + S-adenosyl-L-homocysteine + 2 H(+)</text>
        <dbReference type="Rhea" id="RHEA:37075"/>
        <dbReference type="Rhea" id="RHEA-COMP:10163"/>
        <dbReference type="Rhea" id="RHEA-COMP:11092"/>
        <dbReference type="Rhea" id="RHEA-COMP:14737"/>
        <dbReference type="Rhea" id="RHEA-COMP:14739"/>
        <dbReference type="ChEBI" id="CHEBI:13193"/>
        <dbReference type="ChEBI" id="CHEBI:15378"/>
        <dbReference type="ChEBI" id="CHEBI:17319"/>
        <dbReference type="ChEBI" id="CHEBI:17499"/>
        <dbReference type="ChEBI" id="CHEBI:29917"/>
        <dbReference type="ChEBI" id="CHEBI:57844"/>
        <dbReference type="ChEBI" id="CHEBI:57856"/>
        <dbReference type="ChEBI" id="CHEBI:59789"/>
        <dbReference type="ChEBI" id="CHEBI:64428"/>
        <dbReference type="ChEBI" id="CHEBI:74418"/>
        <dbReference type="ChEBI" id="CHEBI:74420"/>
        <dbReference type="EC" id="2.8.4.5"/>
    </reaction>
</comment>
<keyword evidence="8" id="KW-0819">tRNA processing</keyword>
<dbReference type="PROSITE" id="PS51449">
    <property type="entry name" value="MTTASE_N"/>
    <property type="match status" value="1"/>
</dbReference>
<proteinExistence type="inferred from homology"/>
<evidence type="ECO:0000256" key="13">
    <source>
        <dbReference type="ARBA" id="ARBA00051661"/>
    </source>
</evidence>
<evidence type="ECO:0000256" key="7">
    <source>
        <dbReference type="ARBA" id="ARBA00022691"/>
    </source>
</evidence>
<dbReference type="SUPFAM" id="SSF102114">
    <property type="entry name" value="Radical SAM enzymes"/>
    <property type="match status" value="1"/>
</dbReference>
<dbReference type="GO" id="GO:0005829">
    <property type="term" value="C:cytosol"/>
    <property type="evidence" value="ECO:0007669"/>
    <property type="project" value="TreeGrafter"/>
</dbReference>
<dbReference type="Gene3D" id="3.40.50.12160">
    <property type="entry name" value="Methylthiotransferase, N-terminal domain"/>
    <property type="match status" value="1"/>
</dbReference>
<keyword evidence="7" id="KW-0949">S-adenosyl-L-methionine</keyword>
<keyword evidence="9" id="KW-0479">Metal-binding</keyword>
<evidence type="ECO:0000313" key="19">
    <source>
        <dbReference type="Proteomes" id="UP000321580"/>
    </source>
</evidence>
<dbReference type="InterPro" id="IPR006467">
    <property type="entry name" value="MiaB-like_bact"/>
</dbReference>
<dbReference type="SMART" id="SM00729">
    <property type="entry name" value="Elp3"/>
    <property type="match status" value="1"/>
</dbReference>
<evidence type="ECO:0000256" key="15">
    <source>
        <dbReference type="ARBA" id="ARBA00069898"/>
    </source>
</evidence>
<dbReference type="InterPro" id="IPR020612">
    <property type="entry name" value="Methylthiotransferase_CS"/>
</dbReference>
<dbReference type="CDD" id="cd01335">
    <property type="entry name" value="Radical_SAM"/>
    <property type="match status" value="1"/>
</dbReference>
<dbReference type="PANTHER" id="PTHR43020">
    <property type="entry name" value="CDK5 REGULATORY SUBUNIT-ASSOCIATED PROTEIN 1"/>
    <property type="match status" value="1"/>
</dbReference>
<dbReference type="AlphaFoldDB" id="A0A5C6RL73"/>
<dbReference type="FunFam" id="3.40.50.12160:FF:000004">
    <property type="entry name" value="Threonylcarbamoyladenosine tRNA methylthiotransferase MtaB"/>
    <property type="match status" value="1"/>
</dbReference>
<dbReference type="SFLD" id="SFLDG01061">
    <property type="entry name" value="methylthiotransferase"/>
    <property type="match status" value="1"/>
</dbReference>
<comment type="similarity">
    <text evidence="14">Belongs to the methylthiotransferase family. MtaB subfamily.</text>
</comment>
<sequence length="449" mass="50840">MATPRSVAFYTLGCKLNYSETSAIGRLFEDAGYAVQEFQDGADIYVINTCSVTDFADKKCRQIVRRALKKAPDAKVVVVGCYAQLKPEEIAEIEGVDLVLGAAEKFRILDFVEELSKAPGKGMVRAGEVAEANEFVNAFSFGDRTRSFLKVQDGCDYKCTFCTIPLARGRSRSDTVENVLANARRIGDMGVREIVLTGVNIGDFGNGTEVIEGVRPKKEAMFIDLIRELDEVENIDRFRISSIEPNLCTDEVIRFVAQSRRFVPHFHMPLQSGNNKQLREMRRRYKRELYEDRVAQIKALMPHCCIGVDVIVGFPGETEDDFLETYRFLNALDISYLHVFTYSERPNTPAYERADHVDMEERRRRNKMLTILSEKKRRHFYAQFEGGTREVLFEQSKEEGRMSGYTDNYLKVDLPLQPELINRLGAVHLGQPLPNGSMSAVLAAHLPAS</sequence>
<dbReference type="InterPro" id="IPR005839">
    <property type="entry name" value="Methylthiotransferase"/>
</dbReference>
<comment type="function">
    <text evidence="2">Catalyzes the methylthiolation of N6-threonylcarbamoyladenosine (t(6)A), leading to the formation of 2-methylthio-N6-threonylcarbamoyladenosine (ms(2)t(6)A) at position 37 in tRNAs that read codons beginning with adenine.</text>
</comment>
<reference evidence="18 19" key="1">
    <citation type="submission" date="2019-08" db="EMBL/GenBank/DDBJ databases">
        <title>Genome of Phaeodactylibacter luteus.</title>
        <authorList>
            <person name="Bowman J.P."/>
        </authorList>
    </citation>
    <scope>NUCLEOTIDE SEQUENCE [LARGE SCALE GENOMIC DNA]</scope>
    <source>
        <strain evidence="18 19">KCTC 42180</strain>
    </source>
</reference>
<dbReference type="EMBL" id="VOOR01000018">
    <property type="protein sequence ID" value="TXB63151.1"/>
    <property type="molecule type" value="Genomic_DNA"/>
</dbReference>
<dbReference type="RefSeq" id="WP_147167398.1">
    <property type="nucleotide sequence ID" value="NZ_VOOR01000018.1"/>
</dbReference>
<protein>
    <recommendedName>
        <fullName evidence="15">Threonylcarbamoyladenosine tRNA methylthiotransferase MtaB</fullName>
        <ecNumber evidence="3">2.8.4.5</ecNumber>
    </recommendedName>
    <alternativeName>
        <fullName evidence="12">tRNA-t(6)A37 methylthiotransferase</fullName>
    </alternativeName>
</protein>
<dbReference type="NCBIfam" id="TIGR00089">
    <property type="entry name" value="MiaB/RimO family radical SAM methylthiotransferase"/>
    <property type="match status" value="1"/>
</dbReference>
<dbReference type="SFLD" id="SFLDS00029">
    <property type="entry name" value="Radical_SAM"/>
    <property type="match status" value="1"/>
</dbReference>
<keyword evidence="6 18" id="KW-0808">Transferase</keyword>
<dbReference type="InterPro" id="IPR006638">
    <property type="entry name" value="Elp3/MiaA/NifB-like_rSAM"/>
</dbReference>
<evidence type="ECO:0000313" key="18">
    <source>
        <dbReference type="EMBL" id="TXB63151.1"/>
    </source>
</evidence>
<dbReference type="Pfam" id="PF00919">
    <property type="entry name" value="UPF0004"/>
    <property type="match status" value="1"/>
</dbReference>
<dbReference type="FunFam" id="3.80.30.20:FF:000001">
    <property type="entry name" value="tRNA-2-methylthio-N(6)-dimethylallyladenosine synthase 2"/>
    <property type="match status" value="1"/>
</dbReference>
<keyword evidence="5" id="KW-0963">Cytoplasm</keyword>
<dbReference type="OrthoDB" id="9805215at2"/>
<keyword evidence="10" id="KW-0408">Iron</keyword>
<dbReference type="PROSITE" id="PS51918">
    <property type="entry name" value="RADICAL_SAM"/>
    <property type="match status" value="1"/>
</dbReference>
<evidence type="ECO:0000256" key="10">
    <source>
        <dbReference type="ARBA" id="ARBA00023004"/>
    </source>
</evidence>
<dbReference type="Pfam" id="PF04055">
    <property type="entry name" value="Radical_SAM"/>
    <property type="match status" value="1"/>
</dbReference>
<dbReference type="InterPro" id="IPR007197">
    <property type="entry name" value="rSAM"/>
</dbReference>
<evidence type="ECO:0000256" key="1">
    <source>
        <dbReference type="ARBA" id="ARBA00001966"/>
    </source>
</evidence>
<accession>A0A5C6RL73</accession>
<evidence type="ECO:0000256" key="2">
    <source>
        <dbReference type="ARBA" id="ARBA00002399"/>
    </source>
</evidence>
<dbReference type="GO" id="GO:0046872">
    <property type="term" value="F:metal ion binding"/>
    <property type="evidence" value="ECO:0007669"/>
    <property type="project" value="UniProtKB-KW"/>
</dbReference>
<dbReference type="PROSITE" id="PS01278">
    <property type="entry name" value="MTTASE_RADICAL"/>
    <property type="match status" value="1"/>
</dbReference>
<keyword evidence="19" id="KW-1185">Reference proteome</keyword>